<accession>A0A067FQP6</accession>
<dbReference type="EMBL" id="KK784903">
    <property type="protein sequence ID" value="KDO65521.1"/>
    <property type="molecule type" value="Genomic_DNA"/>
</dbReference>
<organism evidence="2 3">
    <name type="scientific">Citrus sinensis</name>
    <name type="common">Sweet orange</name>
    <name type="synonym">Citrus aurantium var. sinensis</name>
    <dbReference type="NCBI Taxonomy" id="2711"/>
    <lineage>
        <taxon>Eukaryota</taxon>
        <taxon>Viridiplantae</taxon>
        <taxon>Streptophyta</taxon>
        <taxon>Embryophyta</taxon>
        <taxon>Tracheophyta</taxon>
        <taxon>Spermatophyta</taxon>
        <taxon>Magnoliopsida</taxon>
        <taxon>eudicotyledons</taxon>
        <taxon>Gunneridae</taxon>
        <taxon>Pentapetalae</taxon>
        <taxon>rosids</taxon>
        <taxon>malvids</taxon>
        <taxon>Sapindales</taxon>
        <taxon>Rutaceae</taxon>
        <taxon>Aurantioideae</taxon>
        <taxon>Citrus</taxon>
    </lineage>
</organism>
<evidence type="ECO:0000313" key="3">
    <source>
        <dbReference type="Proteomes" id="UP000027120"/>
    </source>
</evidence>
<keyword evidence="3" id="KW-1185">Reference proteome</keyword>
<feature type="non-terminal residue" evidence="2">
    <location>
        <position position="1"/>
    </location>
</feature>
<name>A0A067FQP6_CITSI</name>
<feature type="compositionally biased region" description="Basic and acidic residues" evidence="1">
    <location>
        <begin position="15"/>
        <end position="27"/>
    </location>
</feature>
<sequence length="27" mass="2968">WSDKARAGGQAARGMQEKTHATREVLI</sequence>
<dbReference type="Proteomes" id="UP000027120">
    <property type="component" value="Unassembled WGS sequence"/>
</dbReference>
<protein>
    <submittedName>
        <fullName evidence="2">Uncharacterized protein</fullName>
    </submittedName>
</protein>
<dbReference type="AlphaFoldDB" id="A0A067FQP6"/>
<evidence type="ECO:0000313" key="2">
    <source>
        <dbReference type="EMBL" id="KDO65521.1"/>
    </source>
</evidence>
<proteinExistence type="predicted"/>
<feature type="region of interest" description="Disordered" evidence="1">
    <location>
        <begin position="1"/>
        <end position="27"/>
    </location>
</feature>
<gene>
    <name evidence="2" type="ORF">CISIN_1g0483072mg</name>
</gene>
<evidence type="ECO:0000256" key="1">
    <source>
        <dbReference type="SAM" id="MobiDB-lite"/>
    </source>
</evidence>
<reference evidence="2 3" key="1">
    <citation type="submission" date="2014-04" db="EMBL/GenBank/DDBJ databases">
        <authorList>
            <consortium name="International Citrus Genome Consortium"/>
            <person name="Gmitter F."/>
            <person name="Chen C."/>
            <person name="Farmerie W."/>
            <person name="Harkins T."/>
            <person name="Desany B."/>
            <person name="Mohiuddin M."/>
            <person name="Kodira C."/>
            <person name="Borodovsky M."/>
            <person name="Lomsadze A."/>
            <person name="Burns P."/>
            <person name="Jenkins J."/>
            <person name="Prochnik S."/>
            <person name="Shu S."/>
            <person name="Chapman J."/>
            <person name="Pitluck S."/>
            <person name="Schmutz J."/>
            <person name="Rokhsar D."/>
        </authorList>
    </citation>
    <scope>NUCLEOTIDE SEQUENCE</scope>
</reference>